<dbReference type="AlphaFoldDB" id="D5EAT0"/>
<sequence>MKGRIKMYMTRINESDEEMIEAFRGLGVSRNLATTIAYLKNVDEASSLDIEMNTGLRQPEVSVAMRSMRKNNWIEESSKKLNGKGRPTKIYSLAAPLNKIVRHFEEKVKEENDARLTLVNRLRSLSKE</sequence>
<dbReference type="SUPFAM" id="SSF46785">
    <property type="entry name" value="Winged helix' DNA-binding domain"/>
    <property type="match status" value="1"/>
</dbReference>
<dbReference type="STRING" id="547558.Mmah_0757"/>
<gene>
    <name evidence="1" type="ordered locus">Mmah_0757</name>
</gene>
<dbReference type="KEGG" id="mmh:Mmah_0757"/>
<protein>
    <submittedName>
        <fullName evidence="1">Transcriptional regulator protein</fullName>
    </submittedName>
</protein>
<dbReference type="Gene3D" id="1.10.10.10">
    <property type="entry name" value="Winged helix-like DNA-binding domain superfamily/Winged helix DNA-binding domain"/>
    <property type="match status" value="1"/>
</dbReference>
<dbReference type="HOGENOM" id="CLU_163103_0_0_2"/>
<evidence type="ECO:0000313" key="1">
    <source>
        <dbReference type="EMBL" id="ADE36281.1"/>
    </source>
</evidence>
<reference evidence="1 2" key="1">
    <citation type="submission" date="2010-03" db="EMBL/GenBank/DDBJ databases">
        <title>The complete genome of Methanohalophilus mahii DSM 5219.</title>
        <authorList>
            <consortium name="US DOE Joint Genome Institute (JGI-PGF)"/>
            <person name="Lucas S."/>
            <person name="Copeland A."/>
            <person name="Lapidus A."/>
            <person name="Glavina del Rio T."/>
            <person name="Dalin E."/>
            <person name="Tice H."/>
            <person name="Bruce D."/>
            <person name="Goodwin L."/>
            <person name="Pitluck S."/>
            <person name="Kyrpides N."/>
            <person name="Mavromatis K."/>
            <person name="Ivanova N."/>
            <person name="Lykidis A."/>
            <person name="Saunders E."/>
            <person name="Brettin T."/>
            <person name="Detter J.C."/>
            <person name="Han C."/>
            <person name="Land M."/>
            <person name="Hauser L."/>
            <person name="Markowitz V."/>
            <person name="Cheng J.-F."/>
            <person name="Hugenholtz P."/>
            <person name="Woyke T."/>
            <person name="Wu D."/>
            <person name="Spring S."/>
            <person name="Schneider S."/>
            <person name="Schroeder M."/>
            <person name="Klenk H.-P."/>
            <person name="Eisen J.A."/>
        </authorList>
    </citation>
    <scope>NUCLEOTIDE SEQUENCE [LARGE SCALE GENOMIC DNA]</scope>
    <source>
        <strain evidence="2">ATCC 35705 / DSM 5219 / SLP</strain>
    </source>
</reference>
<organism evidence="1 2">
    <name type="scientific">Methanohalophilus mahii (strain ATCC 35705 / DSM 5219 / SLP)</name>
    <dbReference type="NCBI Taxonomy" id="547558"/>
    <lineage>
        <taxon>Archaea</taxon>
        <taxon>Methanobacteriati</taxon>
        <taxon>Methanobacteriota</taxon>
        <taxon>Stenosarchaea group</taxon>
        <taxon>Methanomicrobia</taxon>
        <taxon>Methanosarcinales</taxon>
        <taxon>Methanosarcinaceae</taxon>
        <taxon>Methanohalophilus</taxon>
    </lineage>
</organism>
<dbReference type="PIRSF" id="PIRSF037373">
    <property type="entry name" value="UCP037373_trxn_reg"/>
    <property type="match status" value="1"/>
</dbReference>
<dbReference type="InterPro" id="IPR017185">
    <property type="entry name" value="UCP037373_trxn_reg"/>
</dbReference>
<evidence type="ECO:0000313" key="2">
    <source>
        <dbReference type="Proteomes" id="UP000001059"/>
    </source>
</evidence>
<dbReference type="InterPro" id="IPR036388">
    <property type="entry name" value="WH-like_DNA-bd_sf"/>
</dbReference>
<name>D5EAT0_METMS</name>
<dbReference type="Proteomes" id="UP000001059">
    <property type="component" value="Chromosome"/>
</dbReference>
<dbReference type="OrthoDB" id="55633at2157"/>
<keyword evidence="2" id="KW-1185">Reference proteome</keyword>
<accession>D5EAT0</accession>
<dbReference type="EMBL" id="CP001994">
    <property type="protein sequence ID" value="ADE36281.1"/>
    <property type="molecule type" value="Genomic_DNA"/>
</dbReference>
<dbReference type="InterPro" id="IPR036390">
    <property type="entry name" value="WH_DNA-bd_sf"/>
</dbReference>
<proteinExistence type="predicted"/>